<sequence>MRNIPGAIRSLSERGWLSRVHLGAWRGRCWAIGFGCASSFLVYNIVYLFYSSVPGNNSEYPLGWWGWFDQGQYLTAATAFLNGDFSPSQHFYPPLYPFLGSLFLRLSESHAFYLPNLALAVGYFAVLVMLFGRYIGWWGAAACGLSGMFLYEPFRLQWVIPWTTTLGAFLIICALFLLDRYVRRHNQDSWTAGVAMTNAVLFGLVVGLQAPLRPADLALVAPIAAIYAVLLVYALLSADRNGRRGALAAIVGGAAGFLVPVGLMLLFNSVTYGSIAGGYFSTVTSIGFDPHILPDRLFSHLLASQIFFGEQDADWLSVVPLVFAATVFLPIALFTGPIVMRAAAAAACVQFVIYFSYSDLLPTGTFRYFNIHYFKWLAPVALCIALYFVRQSFSRDASEKGRGRTAVAAGLLLVLVVSSVDAGQQLRPASLIEREGQQITLDLGDEKIDFVDFVGVEGGWTDVYFPGSSRVFGDGNQELTVVADYRFLPIKSGTRLLFFKPLNGGGLKIEFSETIPVPDRFTSANVRPVDVVYRMGFPLGQQASPAQISDGSPGQDLILSGETVVFEDWSVFEGSHRWSEGAASRVILYLLSSEPNQCLSMDGFTLGAQTISASVGGEAVSETRLDGQGTVTVPLGRAAGKTEIDLAFSNPHAPNEADTRSLAFAVEAMSVAPCP</sequence>
<feature type="transmembrane region" description="Helical" evidence="1">
    <location>
        <begin position="217"/>
        <end position="236"/>
    </location>
</feature>
<feature type="transmembrane region" description="Helical" evidence="1">
    <location>
        <begin position="111"/>
        <end position="130"/>
    </location>
</feature>
<keyword evidence="1" id="KW-0812">Transmembrane</keyword>
<feature type="transmembrane region" description="Helical" evidence="1">
    <location>
        <begin position="369"/>
        <end position="389"/>
    </location>
</feature>
<evidence type="ECO:0000313" key="3">
    <source>
        <dbReference type="Proteomes" id="UP000476332"/>
    </source>
</evidence>
<dbReference type="AlphaFoldDB" id="A0A6L9MJK5"/>
<feature type="transmembrane region" description="Helical" evidence="1">
    <location>
        <begin position="248"/>
        <end position="267"/>
    </location>
</feature>
<proteinExistence type="predicted"/>
<organism evidence="2 3">
    <name type="scientific">Aurantimonas aggregata</name>
    <dbReference type="NCBI Taxonomy" id="2047720"/>
    <lineage>
        <taxon>Bacteria</taxon>
        <taxon>Pseudomonadati</taxon>
        <taxon>Pseudomonadota</taxon>
        <taxon>Alphaproteobacteria</taxon>
        <taxon>Hyphomicrobiales</taxon>
        <taxon>Aurantimonadaceae</taxon>
        <taxon>Aurantimonas</taxon>
    </lineage>
</organism>
<dbReference type="EMBL" id="JAAAMJ010000011">
    <property type="protein sequence ID" value="NDV87921.1"/>
    <property type="molecule type" value="Genomic_DNA"/>
</dbReference>
<gene>
    <name evidence="2" type="ORF">GTW51_14540</name>
</gene>
<comment type="caution">
    <text evidence="2">The sequence shown here is derived from an EMBL/GenBank/DDBJ whole genome shotgun (WGS) entry which is preliminary data.</text>
</comment>
<evidence type="ECO:0000313" key="2">
    <source>
        <dbReference type="EMBL" id="NDV87921.1"/>
    </source>
</evidence>
<dbReference type="Proteomes" id="UP000476332">
    <property type="component" value="Unassembled WGS sequence"/>
</dbReference>
<feature type="transmembrane region" description="Helical" evidence="1">
    <location>
        <begin position="401"/>
        <end position="420"/>
    </location>
</feature>
<evidence type="ECO:0000256" key="1">
    <source>
        <dbReference type="SAM" id="Phobius"/>
    </source>
</evidence>
<feature type="transmembrane region" description="Helical" evidence="1">
    <location>
        <begin position="338"/>
        <end position="357"/>
    </location>
</feature>
<keyword evidence="1" id="KW-1133">Transmembrane helix</keyword>
<reference evidence="2 3" key="1">
    <citation type="submission" date="2020-01" db="EMBL/GenBank/DDBJ databases">
        <title>Genomes of bacteria type strains.</title>
        <authorList>
            <person name="Chen J."/>
            <person name="Zhu S."/>
            <person name="Chen J."/>
        </authorList>
    </citation>
    <scope>NUCLEOTIDE SEQUENCE [LARGE SCALE GENOMIC DNA]</scope>
    <source>
        <strain evidence="2 3">KCTC 52919</strain>
    </source>
</reference>
<name>A0A6L9MJK5_9HYPH</name>
<feature type="transmembrane region" description="Helical" evidence="1">
    <location>
        <begin position="190"/>
        <end position="211"/>
    </location>
</feature>
<protein>
    <submittedName>
        <fullName evidence="2">Uncharacterized protein</fullName>
    </submittedName>
</protein>
<feature type="transmembrane region" description="Helical" evidence="1">
    <location>
        <begin position="160"/>
        <end position="178"/>
    </location>
</feature>
<feature type="transmembrane region" description="Helical" evidence="1">
    <location>
        <begin position="137"/>
        <end position="154"/>
    </location>
</feature>
<keyword evidence="3" id="KW-1185">Reference proteome</keyword>
<accession>A0A6L9MJK5</accession>
<feature type="transmembrane region" description="Helical" evidence="1">
    <location>
        <begin position="29"/>
        <end position="50"/>
    </location>
</feature>
<dbReference type="RefSeq" id="WP_163044747.1">
    <property type="nucleotide sequence ID" value="NZ_JAAAMJ010000011.1"/>
</dbReference>
<keyword evidence="1" id="KW-0472">Membrane</keyword>
<feature type="transmembrane region" description="Helical" evidence="1">
    <location>
        <begin position="315"/>
        <end position="333"/>
    </location>
</feature>